<reference evidence="4 6" key="2">
    <citation type="journal article" date="2013" name="Nature">
        <title>Insights into bilaterian evolution from three spiralian genomes.</title>
        <authorList>
            <person name="Simakov O."/>
            <person name="Marletaz F."/>
            <person name="Cho S.J."/>
            <person name="Edsinger-Gonzales E."/>
            <person name="Havlak P."/>
            <person name="Hellsten U."/>
            <person name="Kuo D.H."/>
            <person name="Larsson T."/>
            <person name="Lv J."/>
            <person name="Arendt D."/>
            <person name="Savage R."/>
            <person name="Osoegawa K."/>
            <person name="de Jong P."/>
            <person name="Grimwood J."/>
            <person name="Chapman J.A."/>
            <person name="Shapiro H."/>
            <person name="Aerts A."/>
            <person name="Otillar R.P."/>
            <person name="Terry A.Y."/>
            <person name="Boore J.L."/>
            <person name="Grigoriev I.V."/>
            <person name="Lindberg D.R."/>
            <person name="Seaver E.C."/>
            <person name="Weisblat D.A."/>
            <person name="Putnam N.H."/>
            <person name="Rokhsar D.S."/>
        </authorList>
    </citation>
    <scope>NUCLEOTIDE SEQUENCE</scope>
</reference>
<dbReference type="GO" id="GO:0050839">
    <property type="term" value="F:cell adhesion molecule binding"/>
    <property type="evidence" value="ECO:0000318"/>
    <property type="project" value="GO_Central"/>
</dbReference>
<feature type="region of interest" description="Disordered" evidence="1">
    <location>
        <begin position="436"/>
        <end position="462"/>
    </location>
</feature>
<dbReference type="Pfam" id="PF00595">
    <property type="entry name" value="PDZ"/>
    <property type="match status" value="2"/>
</dbReference>
<feature type="region of interest" description="Disordered" evidence="1">
    <location>
        <begin position="1"/>
        <end position="70"/>
    </location>
</feature>
<dbReference type="Gene3D" id="2.60.220.30">
    <property type="match status" value="1"/>
</dbReference>
<protein>
    <recommendedName>
        <fullName evidence="7">PDZ domain-containing protein</fullName>
    </recommendedName>
</protein>
<feature type="domain" description="ZU5" evidence="3">
    <location>
        <begin position="1294"/>
        <end position="1409"/>
    </location>
</feature>
<dbReference type="Gene3D" id="3.40.50.300">
    <property type="entry name" value="P-loop containing nucleotide triphosphate hydrolases"/>
    <property type="match status" value="1"/>
</dbReference>
<dbReference type="PANTHER" id="PTHR13865">
    <property type="entry name" value="TIGHT JUNCTION PROTEIN"/>
    <property type="match status" value="1"/>
</dbReference>
<feature type="compositionally biased region" description="Low complexity" evidence="1">
    <location>
        <begin position="1064"/>
        <end position="1087"/>
    </location>
</feature>
<evidence type="ECO:0000313" key="6">
    <source>
        <dbReference type="Proteomes" id="UP000015101"/>
    </source>
</evidence>
<feature type="domain" description="PDZ" evidence="2">
    <location>
        <begin position="475"/>
        <end position="555"/>
    </location>
</feature>
<dbReference type="InterPro" id="IPR001478">
    <property type="entry name" value="PDZ"/>
</dbReference>
<feature type="region of interest" description="Disordered" evidence="1">
    <location>
        <begin position="176"/>
        <end position="210"/>
    </location>
</feature>
<keyword evidence="6" id="KW-1185">Reference proteome</keyword>
<dbReference type="OrthoDB" id="418634at2759"/>
<feature type="region of interest" description="Disordered" evidence="1">
    <location>
        <begin position="1129"/>
        <end position="1207"/>
    </location>
</feature>
<dbReference type="GO" id="GO:0150105">
    <property type="term" value="P:protein localization to cell-cell junction"/>
    <property type="evidence" value="ECO:0000318"/>
    <property type="project" value="GO_Central"/>
</dbReference>
<dbReference type="GeneID" id="20205916"/>
<dbReference type="CDD" id="cd06728">
    <property type="entry name" value="PDZ2_ZO1-like_ds"/>
    <property type="match status" value="1"/>
</dbReference>
<dbReference type="CTD" id="20205916"/>
<dbReference type="EnsemblMetazoa" id="HelroT176655">
    <property type="protein sequence ID" value="HelroP176655"/>
    <property type="gene ID" value="HelroG176655"/>
</dbReference>
<gene>
    <name evidence="5" type="primary">20205916</name>
    <name evidence="4" type="ORF">HELRODRAFT_176655</name>
</gene>
<dbReference type="InterPro" id="IPR027417">
    <property type="entry name" value="P-loop_NTPase"/>
</dbReference>
<dbReference type="GO" id="GO:0045216">
    <property type="term" value="P:cell-cell junction organization"/>
    <property type="evidence" value="ECO:0000318"/>
    <property type="project" value="GO_Central"/>
</dbReference>
<dbReference type="EMBL" id="AMQM01005793">
    <property type="status" value="NOT_ANNOTATED_CDS"/>
    <property type="molecule type" value="Genomic_DNA"/>
</dbReference>
<dbReference type="SMART" id="SM00228">
    <property type="entry name" value="PDZ"/>
    <property type="match status" value="3"/>
</dbReference>
<feature type="compositionally biased region" description="Low complexity" evidence="1">
    <location>
        <begin position="54"/>
        <end position="63"/>
    </location>
</feature>
<feature type="compositionally biased region" description="Low complexity" evidence="1">
    <location>
        <begin position="436"/>
        <end position="446"/>
    </location>
</feature>
<sequence>MSSLINSIINTKSNMNNNNKYNNNNVNNKNNTNNNTNSIIDSNNANNHSEKNNIKNNDNNNHIDNNHADKNASVYSKDISNAIKIASDTINNNINNNNNHIIKNHSNNKNSVDDNYTGYPSNSLQRMNLDIQGKLDMALMEFREMRKQRDDALVTVKNLQRERSLNGWNSIMKGAVSENGHALDDDDHDDRDDDRDENNASNYNSDGMFGLRIKKDQTPSLLAYHHLHPNNPTLSDFSPHLSTSPSSHHLVISHVEKNGPADGKIMVGDGLVRINSTPAGEMDGTRAQSLLMQAGASVNLTISRLVPLPAKKTPDNPFRISLLKKNKNDDIGLTLGCKFFVKEIRPASLAQKDGNVRVGDEVLKIQNTPVEGLSLLEATKMMEKCKEKMNITINKPPTKIFRVNKEMKIIERPRIASENVNPCFSPLPSLELLSPMQQQPQLQRPQQRPPHQPYKQQQPQQNLPNIVNITSEPREVCISRLPPDLGGGLGLKIMGGNITGIFISKVTPDSSAHKLGVFEGDMVDGVEMFGKTKEESVLTLLGVSQQAALLLQHSKTDYERMLFETGGTGTGDLFYIRTNFEHVTSEANELNFHRGELFQVTDTLHMGIIGSWKVNRISKNNLITSDVTKDDKNSNELVKNKNANDLMSAEMKAEQISLSKSVSSNDILKRIENAATLFRKKSKPGIFSSMSYKRPVVVYGPLSNLVSREYDVSGGGDDDDDKNDGENKGMKKKYIKLKQLYACIKKEKHALISNLDIHSMDRLLRSDIIPIVVYIKFDSKQSVKEVMSLLQEKPPPSNTLLSSSSSSAFLSLASSWGLLPNKPYKKMYDQFVEFEVDDEFTTNNYTTNLNDDLIYKLGQKIAHLQRSKTWVNEKKVKLEGSSKLYPSTAPMWKTNGEAVADAVTSPLYLTTTTAATAATLTNVNASSTTLSRSSSDPNILKSSQIIRYLPSYSAILNEKNSRNNILANDDCENFHGSNTLGRRKTNYTADGELMTSGCHHSRWLSSPIHSKQFDSMQQQHLPRQQHQQQNVVVYGTSSKVATRASSGPSYATTQPHPILMPRQQILKQQQKQQQQLQDQPAPQQRQQSHPSALGQRMTSFSPQQFSPVSNQSSQTQKNILPVNQLTLYQQHRQQQHQSQPPQQQRQQHYQQHHQPQFSQTLDKPTRVLGRNSAARKSCHEVPTATEMSTIDELEDRTRDDNDGSIMKSKSIKSAGSIGCDINNNNNNASSNICRTIDTVDVSTTKNRVYRNDIYNNNSNTFANINNNNNTVANVNNNGNIDGNDNRNNMSAIIAQARGVFNCNGGILDSKETGVKLVIPKGALPPGVDQEIFFKVCRDERKMPPLDKEKGETLLSPLVMCGPQGLHFLEPIEMYLPHNPTVDPSSWAFNLKTTDSPSGTAFLIYFPMTI</sequence>
<feature type="region of interest" description="Disordered" evidence="1">
    <location>
        <begin position="1064"/>
        <end position="1115"/>
    </location>
</feature>
<feature type="domain" description="PDZ" evidence="2">
    <location>
        <begin position="319"/>
        <end position="397"/>
    </location>
</feature>
<dbReference type="Gene3D" id="2.30.42.10">
    <property type="match status" value="3"/>
</dbReference>
<dbReference type="RefSeq" id="XP_009022279.1">
    <property type="nucleotide sequence ID" value="XM_009024031.1"/>
</dbReference>
<dbReference type="InterPro" id="IPR000906">
    <property type="entry name" value="ZU5_dom"/>
</dbReference>
<dbReference type="STRING" id="6412.T1FAR7"/>
<dbReference type="PANTHER" id="PTHR13865:SF28">
    <property type="entry name" value="POLYCHAETOID, ISOFORM O"/>
    <property type="match status" value="1"/>
</dbReference>
<evidence type="ECO:0000256" key="1">
    <source>
        <dbReference type="SAM" id="MobiDB-lite"/>
    </source>
</evidence>
<evidence type="ECO:0000259" key="3">
    <source>
        <dbReference type="PROSITE" id="PS51145"/>
    </source>
</evidence>
<feature type="compositionally biased region" description="Low complexity" evidence="1">
    <location>
        <begin position="453"/>
        <end position="462"/>
    </location>
</feature>
<feature type="compositionally biased region" description="Acidic residues" evidence="1">
    <location>
        <begin position="184"/>
        <end position="196"/>
    </location>
</feature>
<evidence type="ECO:0000259" key="2">
    <source>
        <dbReference type="PROSITE" id="PS50106"/>
    </source>
</evidence>
<reference evidence="5" key="3">
    <citation type="submission" date="2015-06" db="UniProtKB">
        <authorList>
            <consortium name="EnsemblMetazoa"/>
        </authorList>
    </citation>
    <scope>IDENTIFICATION</scope>
</reference>
<dbReference type="eggNOG" id="KOG3580">
    <property type="taxonomic scope" value="Eukaryota"/>
</dbReference>
<dbReference type="PROSITE" id="PS51145">
    <property type="entry name" value="ZU5"/>
    <property type="match status" value="1"/>
</dbReference>
<dbReference type="EMBL" id="KB097106">
    <property type="protein sequence ID" value="ESN99494.1"/>
    <property type="molecule type" value="Genomic_DNA"/>
</dbReference>
<dbReference type="Gene3D" id="2.30.30.40">
    <property type="entry name" value="SH3 Domains"/>
    <property type="match status" value="1"/>
</dbReference>
<proteinExistence type="predicted"/>
<dbReference type="FunCoup" id="T1FAR7">
    <property type="interactions" value="483"/>
</dbReference>
<dbReference type="GO" id="GO:0005886">
    <property type="term" value="C:plasma membrane"/>
    <property type="evidence" value="ECO:0000318"/>
    <property type="project" value="GO_Central"/>
</dbReference>
<dbReference type="GO" id="GO:0005923">
    <property type="term" value="C:bicellular tight junction"/>
    <property type="evidence" value="ECO:0000318"/>
    <property type="project" value="GO_Central"/>
</dbReference>
<reference evidence="6" key="1">
    <citation type="submission" date="2012-12" db="EMBL/GenBank/DDBJ databases">
        <authorList>
            <person name="Hellsten U."/>
            <person name="Grimwood J."/>
            <person name="Chapman J.A."/>
            <person name="Shapiro H."/>
            <person name="Aerts A."/>
            <person name="Otillar R.P."/>
            <person name="Terry A.Y."/>
            <person name="Boore J.L."/>
            <person name="Simakov O."/>
            <person name="Marletaz F."/>
            <person name="Cho S.-J."/>
            <person name="Edsinger-Gonzales E."/>
            <person name="Havlak P."/>
            <person name="Kuo D.-H."/>
            <person name="Larsson T."/>
            <person name="Lv J."/>
            <person name="Arendt D."/>
            <person name="Savage R."/>
            <person name="Osoegawa K."/>
            <person name="de Jong P."/>
            <person name="Lindberg D.R."/>
            <person name="Seaver E.C."/>
            <person name="Weisblat D.A."/>
            <person name="Putnam N.H."/>
            <person name="Grigoriev I.V."/>
            <person name="Rokhsar D.S."/>
        </authorList>
    </citation>
    <scope>NUCLEOTIDE SEQUENCE</scope>
</reference>
<evidence type="ECO:0000313" key="5">
    <source>
        <dbReference type="EnsemblMetazoa" id="HelroP176655"/>
    </source>
</evidence>
<dbReference type="SUPFAM" id="SSF50156">
    <property type="entry name" value="PDZ domain-like"/>
    <property type="match status" value="3"/>
</dbReference>
<dbReference type="EMBL" id="AMQM01005794">
    <property type="status" value="NOT_ANNOTATED_CDS"/>
    <property type="molecule type" value="Genomic_DNA"/>
</dbReference>
<dbReference type="GO" id="GO:0098609">
    <property type="term" value="P:cell-cell adhesion"/>
    <property type="evidence" value="ECO:0000318"/>
    <property type="project" value="GO_Central"/>
</dbReference>
<dbReference type="InParanoid" id="T1FAR7"/>
<dbReference type="PROSITE" id="PS50106">
    <property type="entry name" value="PDZ"/>
    <property type="match status" value="3"/>
</dbReference>
<dbReference type="SMART" id="SM00218">
    <property type="entry name" value="ZU5"/>
    <property type="match status" value="1"/>
</dbReference>
<dbReference type="HOGENOM" id="CLU_001538_1_0_1"/>
<evidence type="ECO:0008006" key="7">
    <source>
        <dbReference type="Google" id="ProtNLM"/>
    </source>
</evidence>
<feature type="compositionally biased region" description="Low complexity" evidence="1">
    <location>
        <begin position="1129"/>
        <end position="1159"/>
    </location>
</feature>
<dbReference type="KEGG" id="hro:HELRODRAFT_176655"/>
<feature type="compositionally biased region" description="Polar residues" evidence="1">
    <location>
        <begin position="1096"/>
        <end position="1115"/>
    </location>
</feature>
<name>T1FAR7_HELRO</name>
<dbReference type="InterPro" id="IPR036034">
    <property type="entry name" value="PDZ_sf"/>
</dbReference>
<organism evidence="5 6">
    <name type="scientific">Helobdella robusta</name>
    <name type="common">Californian leech</name>
    <dbReference type="NCBI Taxonomy" id="6412"/>
    <lineage>
        <taxon>Eukaryota</taxon>
        <taxon>Metazoa</taxon>
        <taxon>Spiralia</taxon>
        <taxon>Lophotrochozoa</taxon>
        <taxon>Annelida</taxon>
        <taxon>Clitellata</taxon>
        <taxon>Hirudinea</taxon>
        <taxon>Rhynchobdellida</taxon>
        <taxon>Glossiphoniidae</taxon>
        <taxon>Helobdella</taxon>
    </lineage>
</organism>
<evidence type="ECO:0000313" key="4">
    <source>
        <dbReference type="EMBL" id="ESN99494.1"/>
    </source>
</evidence>
<dbReference type="Pfam" id="PF00791">
    <property type="entry name" value="ZU5"/>
    <property type="match status" value="1"/>
</dbReference>
<feature type="domain" description="PDZ" evidence="2">
    <location>
        <begin position="250"/>
        <end position="306"/>
    </location>
</feature>
<accession>T1FAR7</accession>
<feature type="compositionally biased region" description="Low complexity" evidence="1">
    <location>
        <begin position="1"/>
        <end position="47"/>
    </location>
</feature>
<dbReference type="Proteomes" id="UP000015101">
    <property type="component" value="Unassembled WGS sequence"/>
</dbReference>